<dbReference type="Gene3D" id="3.40.50.300">
    <property type="entry name" value="P-loop containing nucleotide triphosphate hydrolases"/>
    <property type="match status" value="1"/>
</dbReference>
<keyword evidence="13" id="KW-0535">Nitrogen fixation</keyword>
<keyword evidence="8" id="KW-0902">Two-component regulatory system</keyword>
<keyword evidence="3" id="KW-0963">Cytoplasm</keyword>
<dbReference type="InterPro" id="IPR001789">
    <property type="entry name" value="Sig_transdc_resp-reg_receiver"/>
</dbReference>
<evidence type="ECO:0000256" key="6">
    <source>
        <dbReference type="ARBA" id="ARBA00022741"/>
    </source>
</evidence>
<dbReference type="CDD" id="cd00009">
    <property type="entry name" value="AAA"/>
    <property type="match status" value="1"/>
</dbReference>
<protein>
    <recommendedName>
        <fullName evidence="2">DNA-binding transcriptional regulator NtrC</fullName>
    </recommendedName>
    <alternativeName>
        <fullName evidence="14">Nitrogen regulation protein NR(I)</fullName>
    </alternativeName>
    <alternativeName>
        <fullName evidence="15">Nitrogen regulator I</fullName>
    </alternativeName>
</protein>
<dbReference type="GO" id="GO:0005524">
    <property type="term" value="F:ATP binding"/>
    <property type="evidence" value="ECO:0007669"/>
    <property type="project" value="UniProtKB-KW"/>
</dbReference>
<evidence type="ECO:0000256" key="10">
    <source>
        <dbReference type="ARBA" id="ARBA00023125"/>
    </source>
</evidence>
<evidence type="ECO:0000256" key="8">
    <source>
        <dbReference type="ARBA" id="ARBA00023012"/>
    </source>
</evidence>
<dbReference type="PROSITE" id="PS50110">
    <property type="entry name" value="RESPONSE_REGULATORY"/>
    <property type="match status" value="1"/>
</dbReference>
<keyword evidence="7" id="KW-0067">ATP-binding</keyword>
<dbReference type="GO" id="GO:0006355">
    <property type="term" value="P:regulation of DNA-templated transcription"/>
    <property type="evidence" value="ECO:0007669"/>
    <property type="project" value="InterPro"/>
</dbReference>
<reference evidence="21" key="1">
    <citation type="journal article" date="2019" name="Int. J. Syst. Evol. Microbiol.">
        <title>The Global Catalogue of Microorganisms (GCM) 10K type strain sequencing project: providing services to taxonomists for standard genome sequencing and annotation.</title>
        <authorList>
            <consortium name="The Broad Institute Genomics Platform"/>
            <consortium name="The Broad Institute Genome Sequencing Center for Infectious Disease"/>
            <person name="Wu L."/>
            <person name="Ma J."/>
        </authorList>
    </citation>
    <scope>NUCLEOTIDE SEQUENCE [LARGE SCALE GENOMIC DNA]</scope>
    <source>
        <strain evidence="21">CGMCC 1.12664</strain>
    </source>
</reference>
<dbReference type="GO" id="GO:0000160">
    <property type="term" value="P:phosphorelay signal transduction system"/>
    <property type="evidence" value="ECO:0007669"/>
    <property type="project" value="UniProtKB-KW"/>
</dbReference>
<evidence type="ECO:0000256" key="17">
    <source>
        <dbReference type="PROSITE-ProRule" id="PRU00169"/>
    </source>
</evidence>
<sequence length="456" mass="50550">MDGTILVADDDRTIRTVLTQALTRAGCKVHATSSLTTLMRWVGEGKGDVVISDVMMPDGNGLEMLPKIAQDRPGLPVIVISAQNTIMTAIQAAEAEAYDYLPKPFDLPDLMKRTARALEARRRAGTPAITSDANERPDELPLVGRTPSMQALYRLIARVLNTDLSVLITGESGTGKSLIARAIHDFSDRRNLPFVTASAAELQDIEGPAQVLARAKGGTIIFDEITDIPTEVQARIVRMMDGNADTLPRFMATSQADLNRAMEEDRLRQDLYYRLSGAAIHVPALRDRVDDIPLLVDHFLNRSEREGTPLRRLTDEAMEMVRSHPWPGNVRQIENAIRRLVLTARTDEITKQEVAGVLGSQPESEVATGVEDTEKLSTSIGRHLRRYFDLHGNMLPPPGLYTRILKEMETPLIEIALEATGGNQAKCADLLGINRNTLRKKITDLDIRVTRRRKLM</sequence>
<dbReference type="SMART" id="SM00448">
    <property type="entry name" value="REC"/>
    <property type="match status" value="1"/>
</dbReference>
<feature type="modified residue" description="4-aspartylphosphate" evidence="17">
    <location>
        <position position="53"/>
    </location>
</feature>
<dbReference type="RefSeq" id="WP_188476713.1">
    <property type="nucleotide sequence ID" value="NZ_BMFJ01000001.1"/>
</dbReference>
<evidence type="ECO:0000259" key="18">
    <source>
        <dbReference type="PROSITE" id="PS50045"/>
    </source>
</evidence>
<dbReference type="GO" id="GO:0005737">
    <property type="term" value="C:cytoplasm"/>
    <property type="evidence" value="ECO:0007669"/>
    <property type="project" value="UniProtKB-SubCell"/>
</dbReference>
<dbReference type="EMBL" id="BMFJ01000001">
    <property type="protein sequence ID" value="GGE24866.1"/>
    <property type="molecule type" value="Genomic_DNA"/>
</dbReference>
<keyword evidence="12" id="KW-0804">Transcription</keyword>
<dbReference type="InterPro" id="IPR011006">
    <property type="entry name" value="CheY-like_superfamily"/>
</dbReference>
<dbReference type="PRINTS" id="PR01590">
    <property type="entry name" value="HTHFIS"/>
</dbReference>
<evidence type="ECO:0000256" key="16">
    <source>
        <dbReference type="ARBA" id="ARBA00043886"/>
    </source>
</evidence>
<dbReference type="SUPFAM" id="SSF46689">
    <property type="entry name" value="Homeodomain-like"/>
    <property type="match status" value="1"/>
</dbReference>
<keyword evidence="6" id="KW-0547">Nucleotide-binding</keyword>
<dbReference type="InterPro" id="IPR027417">
    <property type="entry name" value="P-loop_NTPase"/>
</dbReference>
<dbReference type="InterPro" id="IPR009057">
    <property type="entry name" value="Homeodomain-like_sf"/>
</dbReference>
<dbReference type="Gene3D" id="3.40.50.2300">
    <property type="match status" value="1"/>
</dbReference>
<evidence type="ECO:0000256" key="14">
    <source>
        <dbReference type="ARBA" id="ARBA00029881"/>
    </source>
</evidence>
<evidence type="ECO:0000256" key="13">
    <source>
        <dbReference type="ARBA" id="ARBA00023231"/>
    </source>
</evidence>
<accession>A0A917A3Q6</accession>
<dbReference type="InterPro" id="IPR002078">
    <property type="entry name" value="Sigma_54_int"/>
</dbReference>
<evidence type="ECO:0000313" key="21">
    <source>
        <dbReference type="Proteomes" id="UP000612855"/>
    </source>
</evidence>
<evidence type="ECO:0000256" key="9">
    <source>
        <dbReference type="ARBA" id="ARBA00023015"/>
    </source>
</evidence>
<dbReference type="PANTHER" id="PTHR32071">
    <property type="entry name" value="TRANSCRIPTIONAL REGULATORY PROTEIN"/>
    <property type="match status" value="1"/>
</dbReference>
<evidence type="ECO:0000256" key="5">
    <source>
        <dbReference type="ARBA" id="ARBA00022553"/>
    </source>
</evidence>
<keyword evidence="4" id="KW-0678">Repressor</keyword>
<evidence type="ECO:0000256" key="7">
    <source>
        <dbReference type="ARBA" id="ARBA00022840"/>
    </source>
</evidence>
<comment type="caution">
    <text evidence="20">The sequence shown here is derived from an EMBL/GenBank/DDBJ whole genome shotgun (WGS) entry which is preliminary data.</text>
</comment>
<dbReference type="Gene3D" id="1.10.10.60">
    <property type="entry name" value="Homeodomain-like"/>
    <property type="match status" value="1"/>
</dbReference>
<evidence type="ECO:0000256" key="2">
    <source>
        <dbReference type="ARBA" id="ARBA00019059"/>
    </source>
</evidence>
<dbReference type="PROSITE" id="PS00675">
    <property type="entry name" value="SIGMA54_INTERACT_1"/>
    <property type="match status" value="1"/>
</dbReference>
<dbReference type="AlphaFoldDB" id="A0A917A3Q6"/>
<dbReference type="Pfam" id="PF00072">
    <property type="entry name" value="Response_reg"/>
    <property type="match status" value="1"/>
</dbReference>
<keyword evidence="9" id="KW-0805">Transcription regulation</keyword>
<dbReference type="SUPFAM" id="SSF52172">
    <property type="entry name" value="CheY-like"/>
    <property type="match status" value="1"/>
</dbReference>
<evidence type="ECO:0000313" key="20">
    <source>
        <dbReference type="EMBL" id="GGE24866.1"/>
    </source>
</evidence>
<evidence type="ECO:0000256" key="4">
    <source>
        <dbReference type="ARBA" id="ARBA00022491"/>
    </source>
</evidence>
<name>A0A917A3Q6_9RHOB</name>
<comment type="function">
    <text evidence="16">Member of the two-component regulatory system NtrB/NtrC, which controls expression of the nitrogen-regulated (ntr) genes in response to nitrogen limitation. Phosphorylated NtrC binds directly to DNA and stimulates the formation of open promoter-sigma54-RNA polymerase complexes.</text>
</comment>
<proteinExistence type="predicted"/>
<dbReference type="Pfam" id="PF25601">
    <property type="entry name" value="AAA_lid_14"/>
    <property type="match status" value="1"/>
</dbReference>
<dbReference type="Proteomes" id="UP000612855">
    <property type="component" value="Unassembled WGS sequence"/>
</dbReference>
<dbReference type="InterPro" id="IPR025662">
    <property type="entry name" value="Sigma_54_int_dom_ATP-bd_1"/>
</dbReference>
<feature type="domain" description="Response regulatory" evidence="19">
    <location>
        <begin position="4"/>
        <end position="118"/>
    </location>
</feature>
<evidence type="ECO:0000259" key="19">
    <source>
        <dbReference type="PROSITE" id="PS50110"/>
    </source>
</evidence>
<keyword evidence="11" id="KW-0010">Activator</keyword>
<keyword evidence="21" id="KW-1185">Reference proteome</keyword>
<dbReference type="Pfam" id="PF02954">
    <property type="entry name" value="HTH_8"/>
    <property type="match status" value="1"/>
</dbReference>
<dbReference type="InterPro" id="IPR003593">
    <property type="entry name" value="AAA+_ATPase"/>
</dbReference>
<dbReference type="Gene3D" id="1.10.8.60">
    <property type="match status" value="1"/>
</dbReference>
<dbReference type="InterPro" id="IPR002197">
    <property type="entry name" value="HTH_Fis"/>
</dbReference>
<dbReference type="PROSITE" id="PS50045">
    <property type="entry name" value="SIGMA54_INTERACT_4"/>
    <property type="match status" value="1"/>
</dbReference>
<comment type="subcellular location">
    <subcellularLocation>
        <location evidence="1">Cytoplasm</location>
    </subcellularLocation>
</comment>
<evidence type="ECO:0000256" key="11">
    <source>
        <dbReference type="ARBA" id="ARBA00023159"/>
    </source>
</evidence>
<keyword evidence="5 17" id="KW-0597">Phosphoprotein</keyword>
<dbReference type="GO" id="GO:0043565">
    <property type="term" value="F:sequence-specific DNA binding"/>
    <property type="evidence" value="ECO:0007669"/>
    <property type="project" value="InterPro"/>
</dbReference>
<dbReference type="PANTHER" id="PTHR32071:SF95">
    <property type="entry name" value="DNA-BINDING TRANSCRIPTIONAL REGULATOR NTRC"/>
    <property type="match status" value="1"/>
</dbReference>
<gene>
    <name evidence="20" type="primary">ntrC</name>
    <name evidence="20" type="ORF">GCM10011360_11600</name>
</gene>
<dbReference type="Pfam" id="PF14532">
    <property type="entry name" value="Sigma54_activ_2"/>
    <property type="match status" value="1"/>
</dbReference>
<evidence type="ECO:0000256" key="15">
    <source>
        <dbReference type="ARBA" id="ARBA00031910"/>
    </source>
</evidence>
<dbReference type="SMART" id="SM00382">
    <property type="entry name" value="AAA"/>
    <property type="match status" value="1"/>
</dbReference>
<feature type="domain" description="Sigma-54 factor interaction" evidence="18">
    <location>
        <begin position="142"/>
        <end position="342"/>
    </location>
</feature>
<keyword evidence="10" id="KW-0238">DNA-binding</keyword>
<evidence type="ECO:0000256" key="3">
    <source>
        <dbReference type="ARBA" id="ARBA00022490"/>
    </source>
</evidence>
<dbReference type="InterPro" id="IPR058031">
    <property type="entry name" value="AAA_lid_NorR"/>
</dbReference>
<dbReference type="SUPFAM" id="SSF52540">
    <property type="entry name" value="P-loop containing nucleoside triphosphate hydrolases"/>
    <property type="match status" value="1"/>
</dbReference>
<evidence type="ECO:0000256" key="12">
    <source>
        <dbReference type="ARBA" id="ARBA00023163"/>
    </source>
</evidence>
<evidence type="ECO:0000256" key="1">
    <source>
        <dbReference type="ARBA" id="ARBA00004496"/>
    </source>
</evidence>
<organism evidence="20 21">
    <name type="scientific">Primorskyibacter flagellatus</name>
    <dbReference type="NCBI Taxonomy" id="1387277"/>
    <lineage>
        <taxon>Bacteria</taxon>
        <taxon>Pseudomonadati</taxon>
        <taxon>Pseudomonadota</taxon>
        <taxon>Alphaproteobacteria</taxon>
        <taxon>Rhodobacterales</taxon>
        <taxon>Roseobacteraceae</taxon>
        <taxon>Primorskyibacter</taxon>
    </lineage>
</organism>